<gene>
    <name evidence="2" type="ORF">GKE72_15475</name>
</gene>
<sequence>MNDLTIFNSSEFGEIRTVTIDGKPYFVAVDVAAALGYATPRDAISRHCKGVVKRDTPTSSGIQQMSYINEGDLYRLIMKSKLPSAEKFESWVVDEVLPAIRKTGSYQIKAPQGKELLALAVLEAQKTIEAQTAEIERMKPKEIFADAVAASHTSILIGDLAKLLRQNGVETGQRRLFDWLRENGYLIKRKGSDWNMPTQRSMEHGLFEVKESTVNNPDGSVRINRTTKVTGKGQQYFINKFVGNSTCVALR</sequence>
<dbReference type="PANTHER" id="PTHR36180:SF2">
    <property type="entry name" value="BRO FAMILY PROTEIN"/>
    <property type="match status" value="1"/>
</dbReference>
<reference evidence="2 3" key="1">
    <citation type="journal article" date="2019" name="Nat. Med.">
        <title>A library of human gut bacterial isolates paired with longitudinal multiomics data enables mechanistic microbiome research.</title>
        <authorList>
            <person name="Poyet M."/>
            <person name="Groussin M."/>
            <person name="Gibbons S.M."/>
            <person name="Avila-Pacheco J."/>
            <person name="Jiang X."/>
            <person name="Kearney S.M."/>
            <person name="Perrotta A.R."/>
            <person name="Berdy B."/>
            <person name="Zhao S."/>
            <person name="Lieberman T.D."/>
            <person name="Swanson P.K."/>
            <person name="Smith M."/>
            <person name="Roesemann S."/>
            <person name="Alexander J.E."/>
            <person name="Rich S.A."/>
            <person name="Livny J."/>
            <person name="Vlamakis H."/>
            <person name="Clish C."/>
            <person name="Bullock K."/>
            <person name="Deik A."/>
            <person name="Scott J."/>
            <person name="Pierce K.A."/>
            <person name="Xavier R.J."/>
            <person name="Alm E.J."/>
        </authorList>
    </citation>
    <scope>NUCLEOTIDE SEQUENCE [LARGE SCALE GENOMIC DNA]</scope>
    <source>
        <strain evidence="2 3">BIOML-A3</strain>
    </source>
</reference>
<dbReference type="Pfam" id="PF02498">
    <property type="entry name" value="Bro-N"/>
    <property type="match status" value="1"/>
</dbReference>
<dbReference type="InterPro" id="IPR003497">
    <property type="entry name" value="BRO_N_domain"/>
</dbReference>
<name>A0A844E191_EUBRA</name>
<dbReference type="EMBL" id="WKRA01000044">
    <property type="protein sequence ID" value="MSD17427.1"/>
    <property type="molecule type" value="Genomic_DNA"/>
</dbReference>
<protein>
    <submittedName>
        <fullName evidence="2">Phage antirepressor Ant</fullName>
    </submittedName>
</protein>
<dbReference type="PROSITE" id="PS51750">
    <property type="entry name" value="BRO_N"/>
    <property type="match status" value="1"/>
</dbReference>
<evidence type="ECO:0000313" key="2">
    <source>
        <dbReference type="EMBL" id="MSD17427.1"/>
    </source>
</evidence>
<dbReference type="GO" id="GO:0003677">
    <property type="term" value="F:DNA binding"/>
    <property type="evidence" value="ECO:0007669"/>
    <property type="project" value="InterPro"/>
</dbReference>
<evidence type="ECO:0000313" key="3">
    <source>
        <dbReference type="Proteomes" id="UP000431304"/>
    </source>
</evidence>
<feature type="domain" description="Bro-N" evidence="1">
    <location>
        <begin position="1"/>
        <end position="104"/>
    </location>
</feature>
<dbReference type="PANTHER" id="PTHR36180">
    <property type="entry name" value="DNA-BINDING PROTEIN-RELATED-RELATED"/>
    <property type="match status" value="1"/>
</dbReference>
<dbReference type="SMART" id="SM01040">
    <property type="entry name" value="Bro-N"/>
    <property type="match status" value="1"/>
</dbReference>
<dbReference type="Pfam" id="PF03374">
    <property type="entry name" value="ANT"/>
    <property type="match status" value="1"/>
</dbReference>
<comment type="caution">
    <text evidence="2">The sequence shown here is derived from an EMBL/GenBank/DDBJ whole genome shotgun (WGS) entry which is preliminary data.</text>
</comment>
<dbReference type="AlphaFoldDB" id="A0A844E191"/>
<organism evidence="2 3">
    <name type="scientific">Eubacterium ramulus</name>
    <dbReference type="NCBI Taxonomy" id="39490"/>
    <lineage>
        <taxon>Bacteria</taxon>
        <taxon>Bacillati</taxon>
        <taxon>Bacillota</taxon>
        <taxon>Clostridia</taxon>
        <taxon>Eubacteriales</taxon>
        <taxon>Eubacteriaceae</taxon>
        <taxon>Eubacterium</taxon>
    </lineage>
</organism>
<dbReference type="InterPro" id="IPR005039">
    <property type="entry name" value="Ant_C"/>
</dbReference>
<accession>A0A844E191</accession>
<dbReference type="Proteomes" id="UP000431304">
    <property type="component" value="Unassembled WGS sequence"/>
</dbReference>
<proteinExistence type="predicted"/>
<evidence type="ECO:0000259" key="1">
    <source>
        <dbReference type="PROSITE" id="PS51750"/>
    </source>
</evidence>
<dbReference type="RefSeq" id="WP_154315198.1">
    <property type="nucleotide sequence ID" value="NZ_CBCTYR010000015.1"/>
</dbReference>